<evidence type="ECO:0000256" key="6">
    <source>
        <dbReference type="ARBA" id="ARBA00023319"/>
    </source>
</evidence>
<dbReference type="PANTHER" id="PTHR24100">
    <property type="entry name" value="BUTYROPHILIN"/>
    <property type="match status" value="1"/>
</dbReference>
<evidence type="ECO:0000256" key="3">
    <source>
        <dbReference type="ARBA" id="ARBA00022989"/>
    </source>
</evidence>
<dbReference type="InterPro" id="IPR013783">
    <property type="entry name" value="Ig-like_fold"/>
</dbReference>
<dbReference type="InterPro" id="IPR007110">
    <property type="entry name" value="Ig-like_dom"/>
</dbReference>
<dbReference type="Gene3D" id="2.60.40.10">
    <property type="entry name" value="Immunoglobulins"/>
    <property type="match status" value="2"/>
</dbReference>
<feature type="non-terminal residue" evidence="8">
    <location>
        <position position="1"/>
    </location>
</feature>
<feature type="domain" description="Ig-like" evidence="7">
    <location>
        <begin position="118"/>
        <end position="196"/>
    </location>
</feature>
<evidence type="ECO:0000256" key="5">
    <source>
        <dbReference type="ARBA" id="ARBA00023157"/>
    </source>
</evidence>
<dbReference type="InterPro" id="IPR003598">
    <property type="entry name" value="Ig_sub2"/>
</dbReference>
<sequence>SSDDFKVEVPVEPVSAHVGSSILLPCRISTGVSAVGMEVRWVKNGDETVHVYAAGADLEGRQSPGFKGRTHLDKEALGAGNVSLQLNDVRVSDEGSYQCYVVSENWFTDATMKLKVSGDDVTLQCDSEGWFPKPELQWRNVKGTDLTGRAVLTEKPGADGLFTLQSALQISEQEADEITCLIRHGEERGVLETRVHIDGQSNLLPFSVPVGKFLLSPDSILLVYSTDVYIQDDLQVLQGSTGLQ</sequence>
<dbReference type="SMART" id="SM00408">
    <property type="entry name" value="IGc2"/>
    <property type="match status" value="2"/>
</dbReference>
<keyword evidence="6" id="KW-0393">Immunoglobulin domain</keyword>
<evidence type="ECO:0000259" key="7">
    <source>
        <dbReference type="PROSITE" id="PS50835"/>
    </source>
</evidence>
<feature type="domain" description="Ig-like" evidence="7">
    <location>
        <begin position="19"/>
        <end position="117"/>
    </location>
</feature>
<keyword evidence="4" id="KW-0472">Membrane</keyword>
<dbReference type="EMBL" id="JAGXEW010000049">
    <property type="protein sequence ID" value="KAK1151946.1"/>
    <property type="molecule type" value="Genomic_DNA"/>
</dbReference>
<dbReference type="Pfam" id="PF07686">
    <property type="entry name" value="V-set"/>
    <property type="match status" value="1"/>
</dbReference>
<dbReference type="InterPro" id="IPR013106">
    <property type="entry name" value="Ig_V-set"/>
</dbReference>
<dbReference type="SMART" id="SM00406">
    <property type="entry name" value="IGv"/>
    <property type="match status" value="1"/>
</dbReference>
<dbReference type="FunFam" id="2.60.40.10:FF:000183">
    <property type="entry name" value="Myelin-oligodendrocyte glycoprotein"/>
    <property type="match status" value="1"/>
</dbReference>
<evidence type="ECO:0000313" key="9">
    <source>
        <dbReference type="Proteomes" id="UP001230051"/>
    </source>
</evidence>
<name>A0AAD8CJK6_ACIOX</name>
<keyword evidence="2" id="KW-0812">Transmembrane</keyword>
<dbReference type="Pfam" id="PF22705">
    <property type="entry name" value="C2-set_3"/>
    <property type="match status" value="1"/>
</dbReference>
<dbReference type="InterPro" id="IPR053896">
    <property type="entry name" value="BTN3A2-like_Ig-C"/>
</dbReference>
<dbReference type="InterPro" id="IPR036179">
    <property type="entry name" value="Ig-like_dom_sf"/>
</dbReference>
<dbReference type="SMART" id="SM00409">
    <property type="entry name" value="IG"/>
    <property type="match status" value="1"/>
</dbReference>
<evidence type="ECO:0000256" key="4">
    <source>
        <dbReference type="ARBA" id="ARBA00023136"/>
    </source>
</evidence>
<protein>
    <submittedName>
        <fullName evidence="8">Butyrophilin-like protein 8 isoform X1</fullName>
    </submittedName>
</protein>
<accession>A0AAD8CJK6</accession>
<evidence type="ECO:0000313" key="8">
    <source>
        <dbReference type="EMBL" id="KAK1151946.1"/>
    </source>
</evidence>
<dbReference type="GO" id="GO:0001817">
    <property type="term" value="P:regulation of cytokine production"/>
    <property type="evidence" value="ECO:0007669"/>
    <property type="project" value="TreeGrafter"/>
</dbReference>
<keyword evidence="3" id="KW-1133">Transmembrane helix</keyword>
<keyword evidence="9" id="KW-1185">Reference proteome</keyword>
<dbReference type="PROSITE" id="PS50835">
    <property type="entry name" value="IG_LIKE"/>
    <property type="match status" value="2"/>
</dbReference>
<comment type="caution">
    <text evidence="8">The sequence shown here is derived from an EMBL/GenBank/DDBJ whole genome shotgun (WGS) entry which is preliminary data.</text>
</comment>
<proteinExistence type="predicted"/>
<dbReference type="InterPro" id="IPR003599">
    <property type="entry name" value="Ig_sub"/>
</dbReference>
<evidence type="ECO:0000256" key="2">
    <source>
        <dbReference type="ARBA" id="ARBA00022692"/>
    </source>
</evidence>
<dbReference type="SUPFAM" id="SSF48726">
    <property type="entry name" value="Immunoglobulin"/>
    <property type="match status" value="2"/>
</dbReference>
<evidence type="ECO:0000256" key="1">
    <source>
        <dbReference type="ARBA" id="ARBA00004370"/>
    </source>
</evidence>
<dbReference type="GO" id="GO:0050852">
    <property type="term" value="P:T cell receptor signaling pathway"/>
    <property type="evidence" value="ECO:0007669"/>
    <property type="project" value="TreeGrafter"/>
</dbReference>
<dbReference type="AlphaFoldDB" id="A0AAD8CJK6"/>
<organism evidence="8 9">
    <name type="scientific">Acipenser oxyrinchus oxyrinchus</name>
    <dbReference type="NCBI Taxonomy" id="40147"/>
    <lineage>
        <taxon>Eukaryota</taxon>
        <taxon>Metazoa</taxon>
        <taxon>Chordata</taxon>
        <taxon>Craniata</taxon>
        <taxon>Vertebrata</taxon>
        <taxon>Euteleostomi</taxon>
        <taxon>Actinopterygii</taxon>
        <taxon>Chondrostei</taxon>
        <taxon>Acipenseriformes</taxon>
        <taxon>Acipenseridae</taxon>
        <taxon>Acipenser</taxon>
    </lineage>
</organism>
<dbReference type="GO" id="GO:0009897">
    <property type="term" value="C:external side of plasma membrane"/>
    <property type="evidence" value="ECO:0007669"/>
    <property type="project" value="TreeGrafter"/>
</dbReference>
<gene>
    <name evidence="8" type="primary">BTN1A1</name>
    <name evidence="8" type="ORF">AOXY_G31774</name>
</gene>
<keyword evidence="5" id="KW-1015">Disulfide bond</keyword>
<reference evidence="8" key="1">
    <citation type="submission" date="2022-02" db="EMBL/GenBank/DDBJ databases">
        <title>Atlantic sturgeon de novo genome assembly.</title>
        <authorList>
            <person name="Stock M."/>
            <person name="Klopp C."/>
            <person name="Guiguen Y."/>
            <person name="Cabau C."/>
            <person name="Parinello H."/>
            <person name="Santidrian Yebra-Pimentel E."/>
            <person name="Kuhl H."/>
            <person name="Dirks R.P."/>
            <person name="Guessner J."/>
            <person name="Wuertz S."/>
            <person name="Du K."/>
            <person name="Schartl M."/>
        </authorList>
    </citation>
    <scope>NUCLEOTIDE SEQUENCE</scope>
    <source>
        <strain evidence="8">STURGEONOMICS-FGT-2020</strain>
        <tissue evidence="8">Whole blood</tissue>
    </source>
</reference>
<comment type="subcellular location">
    <subcellularLocation>
        <location evidence="1">Membrane</location>
    </subcellularLocation>
</comment>
<dbReference type="Proteomes" id="UP001230051">
    <property type="component" value="Unassembled WGS sequence"/>
</dbReference>
<dbReference type="InterPro" id="IPR050504">
    <property type="entry name" value="IgSF_BTN/MOG"/>
</dbReference>
<dbReference type="GO" id="GO:0005102">
    <property type="term" value="F:signaling receptor binding"/>
    <property type="evidence" value="ECO:0007669"/>
    <property type="project" value="TreeGrafter"/>
</dbReference>